<name>A0A1M7SQ98_FERGO</name>
<protein>
    <submittedName>
        <fullName evidence="1">Uncharacterized protein</fullName>
    </submittedName>
</protein>
<dbReference type="Proteomes" id="UP000184207">
    <property type="component" value="Unassembled WGS sequence"/>
</dbReference>
<gene>
    <name evidence="1" type="ORF">SAMN02745226_01125</name>
</gene>
<keyword evidence="2" id="KW-1185">Reference proteome</keyword>
<dbReference type="STRING" id="1121883.SAMN02745226_01125"/>
<accession>A0A1M7SQ98</accession>
<proteinExistence type="predicted"/>
<evidence type="ECO:0000313" key="2">
    <source>
        <dbReference type="Proteomes" id="UP000184207"/>
    </source>
</evidence>
<evidence type="ECO:0000313" key="1">
    <source>
        <dbReference type="EMBL" id="SHN60570.1"/>
    </source>
</evidence>
<dbReference type="RefSeq" id="WP_072759272.1">
    <property type="nucleotide sequence ID" value="NZ_FRDJ01000005.1"/>
</dbReference>
<dbReference type="EMBL" id="FRDJ01000005">
    <property type="protein sequence ID" value="SHN60570.1"/>
    <property type="molecule type" value="Genomic_DNA"/>
</dbReference>
<dbReference type="OrthoDB" id="43534at2"/>
<organism evidence="1 2">
    <name type="scientific">Fervidobacterium gondwanense DSM 13020</name>
    <dbReference type="NCBI Taxonomy" id="1121883"/>
    <lineage>
        <taxon>Bacteria</taxon>
        <taxon>Thermotogati</taxon>
        <taxon>Thermotogota</taxon>
        <taxon>Thermotogae</taxon>
        <taxon>Thermotogales</taxon>
        <taxon>Fervidobacteriaceae</taxon>
        <taxon>Fervidobacterium</taxon>
    </lineage>
</organism>
<sequence length="253" mass="29001">MIRFLGDFSIGNCNELELSKNELIALAYCAVKERFYINELYDILEEKGRYEIAYVRKILKNLRAKVCDNVDINVSEGRISSEFRDSCDIKVLPKEVEKVEEKMKHSALEDTDIESLLALYRGHFLPFIENLWVESYRDMLKSIVFSLFSKLYLSKTLSSASKLKMLRIFPELQMSVIDLSTLESLSGYVRVNIGDYVFGVNEELGILRITNIPTDMLLNLIKGCSEVSFVGDNEVVLVVNSETIHALIKMKKE</sequence>
<reference evidence="2" key="1">
    <citation type="submission" date="2016-12" db="EMBL/GenBank/DDBJ databases">
        <authorList>
            <person name="Varghese N."/>
            <person name="Submissions S."/>
        </authorList>
    </citation>
    <scope>NUCLEOTIDE SEQUENCE [LARGE SCALE GENOMIC DNA]</scope>
    <source>
        <strain evidence="2">DSM 13020</strain>
    </source>
</reference>
<dbReference type="AlphaFoldDB" id="A0A1M7SQ98"/>